<evidence type="ECO:0000313" key="3">
    <source>
        <dbReference type="EMBL" id="SFO24910.1"/>
    </source>
</evidence>
<dbReference type="Pfam" id="PF13460">
    <property type="entry name" value="NAD_binding_10"/>
    <property type="match status" value="1"/>
</dbReference>
<keyword evidence="1" id="KW-1133">Transmembrane helix</keyword>
<dbReference type="InterPro" id="IPR051783">
    <property type="entry name" value="NAD(P)-dependent_oxidoreduct"/>
</dbReference>
<dbReference type="GO" id="GO:0004029">
    <property type="term" value="F:aldehyde dehydrogenase (NAD+) activity"/>
    <property type="evidence" value="ECO:0007669"/>
    <property type="project" value="TreeGrafter"/>
</dbReference>
<dbReference type="Proteomes" id="UP000199236">
    <property type="component" value="Unassembled WGS sequence"/>
</dbReference>
<dbReference type="InterPro" id="IPR036291">
    <property type="entry name" value="NAD(P)-bd_dom_sf"/>
</dbReference>
<name>A0A1I5FMC0_9HYPH</name>
<protein>
    <submittedName>
        <fullName evidence="3">Nucleoside-diphosphate-sugar epimerase</fullName>
    </submittedName>
</protein>
<evidence type="ECO:0000256" key="1">
    <source>
        <dbReference type="SAM" id="Phobius"/>
    </source>
</evidence>
<evidence type="ECO:0000259" key="2">
    <source>
        <dbReference type="Pfam" id="PF13460"/>
    </source>
</evidence>
<feature type="domain" description="NAD(P)-binding" evidence="2">
    <location>
        <begin position="18"/>
        <end position="114"/>
    </location>
</feature>
<dbReference type="AlphaFoldDB" id="A0A1I5FMC0"/>
<dbReference type="GO" id="GO:0005737">
    <property type="term" value="C:cytoplasm"/>
    <property type="evidence" value="ECO:0007669"/>
    <property type="project" value="TreeGrafter"/>
</dbReference>
<accession>A0A1I5FMC0</accession>
<keyword evidence="4" id="KW-1185">Reference proteome</keyword>
<feature type="transmembrane region" description="Helical" evidence="1">
    <location>
        <begin position="12"/>
        <end position="33"/>
    </location>
</feature>
<evidence type="ECO:0000313" key="4">
    <source>
        <dbReference type="Proteomes" id="UP000199236"/>
    </source>
</evidence>
<sequence length="328" mass="35376">MDSEMNGEPKVRVALVLGATGGIGGAIASALVAHGWLVRGMARDLEAAKRSGVDGVEWCKGDAMSASDVLAAAHGADVIVHAVNPPGYRKWEELVLPMIDNTIAAALANGARIVLPGTVYNFDPELTPVVRSGSPQTGRSRKGQVRIALEKRLKDAAPQVPSLILRAGDYFGPDARSSWFTQAMIKPGRPLKAVTNVARGAGHSWSYLPDVAEAVALLLEKQSALAPFEDIPFEGYWDRSGRGLIDGLEAVLGRRLAVRAFPWWLMRLASPLVPFAREASEIEPLWRHSMRLDNERLVSLLGKEPRTDLIEALRATLGSVGCLPERKG</sequence>
<dbReference type="Gene3D" id="3.40.50.720">
    <property type="entry name" value="NAD(P)-binding Rossmann-like Domain"/>
    <property type="match status" value="1"/>
</dbReference>
<gene>
    <name evidence="3" type="ORF">SAMN04488056_104116</name>
</gene>
<dbReference type="STRING" id="655353.SAMN04488056_104116"/>
<proteinExistence type="predicted"/>
<dbReference type="PANTHER" id="PTHR48079:SF6">
    <property type="entry name" value="NAD(P)-BINDING DOMAIN-CONTAINING PROTEIN-RELATED"/>
    <property type="match status" value="1"/>
</dbReference>
<dbReference type="InterPro" id="IPR016040">
    <property type="entry name" value="NAD(P)-bd_dom"/>
</dbReference>
<reference evidence="3 4" key="1">
    <citation type="submission" date="2016-10" db="EMBL/GenBank/DDBJ databases">
        <authorList>
            <person name="de Groot N.N."/>
        </authorList>
    </citation>
    <scope>NUCLEOTIDE SEQUENCE [LARGE SCALE GENOMIC DNA]</scope>
    <source>
        <strain evidence="3 4">CGMCC 1.9157</strain>
    </source>
</reference>
<dbReference type="OrthoDB" id="7170465at2"/>
<organism evidence="3 4">
    <name type="scientific">Cohaesibacter marisflavi</name>
    <dbReference type="NCBI Taxonomy" id="655353"/>
    <lineage>
        <taxon>Bacteria</taxon>
        <taxon>Pseudomonadati</taxon>
        <taxon>Pseudomonadota</taxon>
        <taxon>Alphaproteobacteria</taxon>
        <taxon>Hyphomicrobiales</taxon>
        <taxon>Cohaesibacteraceae</taxon>
    </lineage>
</organism>
<dbReference type="RefSeq" id="WP_090071569.1">
    <property type="nucleotide sequence ID" value="NZ_FOVR01000004.1"/>
</dbReference>
<keyword evidence="1" id="KW-0472">Membrane</keyword>
<dbReference type="EMBL" id="FOVR01000004">
    <property type="protein sequence ID" value="SFO24910.1"/>
    <property type="molecule type" value="Genomic_DNA"/>
</dbReference>
<dbReference type="PANTHER" id="PTHR48079">
    <property type="entry name" value="PROTEIN YEEZ"/>
    <property type="match status" value="1"/>
</dbReference>
<dbReference type="SUPFAM" id="SSF51735">
    <property type="entry name" value="NAD(P)-binding Rossmann-fold domains"/>
    <property type="match status" value="1"/>
</dbReference>
<keyword evidence="1" id="KW-0812">Transmembrane</keyword>